<keyword evidence="2" id="KW-0547">Nucleotide-binding</keyword>
<feature type="domain" description="ABC transporter" evidence="5">
    <location>
        <begin position="5"/>
        <end position="237"/>
    </location>
</feature>
<feature type="coiled-coil region" evidence="4">
    <location>
        <begin position="297"/>
        <end position="324"/>
    </location>
</feature>
<evidence type="ECO:0000256" key="3">
    <source>
        <dbReference type="ARBA" id="ARBA00022840"/>
    </source>
</evidence>
<proteinExistence type="predicted"/>
<evidence type="ECO:0000259" key="5">
    <source>
        <dbReference type="PROSITE" id="PS50893"/>
    </source>
</evidence>
<evidence type="ECO:0000313" key="6">
    <source>
        <dbReference type="EMBL" id="SDR13543.1"/>
    </source>
</evidence>
<dbReference type="OrthoDB" id="3207002at2"/>
<dbReference type="SUPFAM" id="SSF52540">
    <property type="entry name" value="P-loop containing nucleoside triphosphate hydrolases"/>
    <property type="match status" value="2"/>
</dbReference>
<keyword evidence="3" id="KW-0067">ATP-binding</keyword>
<sequence>MSYAIVCDAVSFAWPDGTEVLKDLDAAFGPGRTGLIGVNGAGKSTLLRIIAGELRPRSGSVSVAGEVGYLPQNLPLGAFRTVSDLLGITERRRALHAIERGEVTEENFAIVGDDWDVEERARAELDRLGLHRVGLDRTVGSLSGGETIMTGLAAQFLRSPDVLLLDEPTNNLDLEARERLYAAIEAWSKVLVVVSHDRRLLEIVDRIADLDGGRMRVFGGPLSEYEQALAAEREAAQRAVRTAEADVRRQKRELIEARIKLDRRLRYGKKMYASKREPKIVMNARKREAQVSAGKHRNMHIERLEDAKERLAEAEQAVREEEEIRIELPGTEVPAGRTVLTVTGLRPGRAEPSGVLEELVVRGPERIALLGANGSGKTTLLRTIAGERVPGADGIPVATGADTVRVSVGVRGVRYLPQRLDLLDDSLTLVENVRRHAPSASVNAVRASLARFLFRGARADLPAGALSGGERFRAVLAALLLAEPPPQLLLLDEPTNNLDLASVRRLGEALSAYRGALIVAGHDLPFLREIGVTRWLRVSGEEGLVEISPDDIPIDAR</sequence>
<dbReference type="InterPro" id="IPR050611">
    <property type="entry name" value="ABCF"/>
</dbReference>
<dbReference type="EMBL" id="FNKK01000002">
    <property type="protein sequence ID" value="SDR13543.1"/>
    <property type="molecule type" value="Genomic_DNA"/>
</dbReference>
<dbReference type="Proteomes" id="UP000217103">
    <property type="component" value="Unassembled WGS sequence"/>
</dbReference>
<evidence type="ECO:0000256" key="2">
    <source>
        <dbReference type="ARBA" id="ARBA00022741"/>
    </source>
</evidence>
<dbReference type="PANTHER" id="PTHR19211:SF6">
    <property type="entry name" value="BLL7188 PROTEIN"/>
    <property type="match status" value="1"/>
</dbReference>
<accession>A0A1H1GKC6</accession>
<dbReference type="CDD" id="cd03221">
    <property type="entry name" value="ABCF_EF-3"/>
    <property type="match status" value="1"/>
</dbReference>
<dbReference type="InterPro" id="IPR003439">
    <property type="entry name" value="ABC_transporter-like_ATP-bd"/>
</dbReference>
<name>A0A1H1GKC6_9ACTN</name>
<evidence type="ECO:0000256" key="1">
    <source>
        <dbReference type="ARBA" id="ARBA00022737"/>
    </source>
</evidence>
<evidence type="ECO:0000313" key="7">
    <source>
        <dbReference type="Proteomes" id="UP000217103"/>
    </source>
</evidence>
<feature type="coiled-coil region" evidence="4">
    <location>
        <begin position="222"/>
        <end position="260"/>
    </location>
</feature>
<dbReference type="SMART" id="SM00382">
    <property type="entry name" value="AAA"/>
    <property type="match status" value="2"/>
</dbReference>
<protein>
    <submittedName>
        <fullName evidence="6">ATPase components of ABC transporters with duplicated ATPase domains</fullName>
    </submittedName>
</protein>
<dbReference type="InterPro" id="IPR027417">
    <property type="entry name" value="P-loop_NTPase"/>
</dbReference>
<dbReference type="GO" id="GO:0016887">
    <property type="term" value="F:ATP hydrolysis activity"/>
    <property type="evidence" value="ECO:0007669"/>
    <property type="project" value="InterPro"/>
</dbReference>
<dbReference type="GO" id="GO:0005524">
    <property type="term" value="F:ATP binding"/>
    <property type="evidence" value="ECO:0007669"/>
    <property type="project" value="UniProtKB-KW"/>
</dbReference>
<gene>
    <name evidence="6" type="ORF">SAMN04489764_3645</name>
</gene>
<dbReference type="FunFam" id="3.40.50.300:FF:000597">
    <property type="entry name" value="ABC transporter ATP-binding protein"/>
    <property type="match status" value="1"/>
</dbReference>
<evidence type="ECO:0000256" key="4">
    <source>
        <dbReference type="SAM" id="Coils"/>
    </source>
</evidence>
<keyword evidence="4" id="KW-0175">Coiled coil</keyword>
<keyword evidence="1" id="KW-0677">Repeat</keyword>
<dbReference type="AlphaFoldDB" id="A0A1H1GKC6"/>
<dbReference type="PANTHER" id="PTHR19211">
    <property type="entry name" value="ATP-BINDING TRANSPORT PROTEIN-RELATED"/>
    <property type="match status" value="1"/>
</dbReference>
<dbReference type="Pfam" id="PF00005">
    <property type="entry name" value="ABC_tran"/>
    <property type="match status" value="2"/>
</dbReference>
<dbReference type="PROSITE" id="PS50893">
    <property type="entry name" value="ABC_TRANSPORTER_2"/>
    <property type="match status" value="1"/>
</dbReference>
<dbReference type="InterPro" id="IPR003593">
    <property type="entry name" value="AAA+_ATPase"/>
</dbReference>
<keyword evidence="7" id="KW-1185">Reference proteome</keyword>
<dbReference type="FunFam" id="3.40.50.300:FF:001320">
    <property type="entry name" value="Heme ABC transporter ATP-binding protein"/>
    <property type="match status" value="1"/>
</dbReference>
<organism evidence="6 7">
    <name type="scientific">Thermostaphylospora chromogena</name>
    <dbReference type="NCBI Taxonomy" id="35622"/>
    <lineage>
        <taxon>Bacteria</taxon>
        <taxon>Bacillati</taxon>
        <taxon>Actinomycetota</taxon>
        <taxon>Actinomycetes</taxon>
        <taxon>Streptosporangiales</taxon>
        <taxon>Thermomonosporaceae</taxon>
        <taxon>Thermostaphylospora</taxon>
    </lineage>
</organism>
<dbReference type="RefSeq" id="WP_093260376.1">
    <property type="nucleotide sequence ID" value="NZ_FNKK01000002.1"/>
</dbReference>
<dbReference type="Gene3D" id="3.40.50.300">
    <property type="entry name" value="P-loop containing nucleotide triphosphate hydrolases"/>
    <property type="match status" value="2"/>
</dbReference>
<dbReference type="STRING" id="35622.SAMN04489764_3645"/>
<reference evidence="6 7" key="1">
    <citation type="submission" date="2016-10" db="EMBL/GenBank/DDBJ databases">
        <authorList>
            <person name="de Groot N.N."/>
        </authorList>
    </citation>
    <scope>NUCLEOTIDE SEQUENCE [LARGE SCALE GENOMIC DNA]</scope>
    <source>
        <strain evidence="6 7">DSM 43794</strain>
    </source>
</reference>